<feature type="compositionally biased region" description="Basic and acidic residues" evidence="1">
    <location>
        <begin position="139"/>
        <end position="162"/>
    </location>
</feature>
<keyword evidence="3" id="KW-1185">Reference proteome</keyword>
<dbReference type="AlphaFoldDB" id="A0A232EQC1"/>
<reference evidence="2 3" key="1">
    <citation type="journal article" date="2017" name="Curr. Biol.">
        <title>The Evolution of Venom by Co-option of Single-Copy Genes.</title>
        <authorList>
            <person name="Martinson E.O."/>
            <person name="Mrinalini"/>
            <person name="Kelkar Y.D."/>
            <person name="Chang C.H."/>
            <person name="Werren J.H."/>
        </authorList>
    </citation>
    <scope>NUCLEOTIDE SEQUENCE [LARGE SCALE GENOMIC DNA]</scope>
    <source>
        <strain evidence="2 3">Alberta</strain>
        <tissue evidence="2">Whole body</tissue>
    </source>
</reference>
<name>A0A232EQC1_9HYME</name>
<sequence>MELQEDYDDDEQAGANFSLLLHILRRMQNQITALAASRRSLVTALILISPRQGPYLYRHGAQYQVDWRDKYLSKSTIRCANAATPEKEFEAASGTCRILPPLSLERRTRGKSLLQQTCTHLAQWIMAHGPLHIRTSSTARREDSQLRRTSHRDGQRKFKRTDDDDGDTTGEQWTRSAPIYARGEDFLVKLDRTTTLAFRGRVLPSNGAAHAKGLENPISLLSTGEPFARKKSRTTTNIHEAMISTFHMRKCPRVLKFLESNITIYTPNVMPSIDLPNYYPPLEIANTFVSNKLQSSTLDALSRLSKLRN</sequence>
<evidence type="ECO:0000256" key="1">
    <source>
        <dbReference type="SAM" id="MobiDB-lite"/>
    </source>
</evidence>
<evidence type="ECO:0000313" key="2">
    <source>
        <dbReference type="EMBL" id="OXU20538.1"/>
    </source>
</evidence>
<proteinExistence type="predicted"/>
<accession>A0A232EQC1</accession>
<gene>
    <name evidence="2" type="ORF">TSAR_007804</name>
</gene>
<protein>
    <submittedName>
        <fullName evidence="2">Uncharacterized protein</fullName>
    </submittedName>
</protein>
<organism evidence="2 3">
    <name type="scientific">Trichomalopsis sarcophagae</name>
    <dbReference type="NCBI Taxonomy" id="543379"/>
    <lineage>
        <taxon>Eukaryota</taxon>
        <taxon>Metazoa</taxon>
        <taxon>Ecdysozoa</taxon>
        <taxon>Arthropoda</taxon>
        <taxon>Hexapoda</taxon>
        <taxon>Insecta</taxon>
        <taxon>Pterygota</taxon>
        <taxon>Neoptera</taxon>
        <taxon>Endopterygota</taxon>
        <taxon>Hymenoptera</taxon>
        <taxon>Apocrita</taxon>
        <taxon>Proctotrupomorpha</taxon>
        <taxon>Chalcidoidea</taxon>
        <taxon>Pteromalidae</taxon>
        <taxon>Pteromalinae</taxon>
        <taxon>Trichomalopsis</taxon>
    </lineage>
</organism>
<dbReference type="Proteomes" id="UP000215335">
    <property type="component" value="Unassembled WGS sequence"/>
</dbReference>
<dbReference type="EMBL" id="NNAY01002805">
    <property type="protein sequence ID" value="OXU20538.1"/>
    <property type="molecule type" value="Genomic_DNA"/>
</dbReference>
<comment type="caution">
    <text evidence="2">The sequence shown here is derived from an EMBL/GenBank/DDBJ whole genome shotgun (WGS) entry which is preliminary data.</text>
</comment>
<evidence type="ECO:0000313" key="3">
    <source>
        <dbReference type="Proteomes" id="UP000215335"/>
    </source>
</evidence>
<feature type="region of interest" description="Disordered" evidence="1">
    <location>
        <begin position="135"/>
        <end position="175"/>
    </location>
</feature>